<accession>K0IEY4</accession>
<gene>
    <name evidence="2" type="ordered locus">Ngar_c04110</name>
</gene>
<evidence type="ECO:0000313" key="2">
    <source>
        <dbReference type="EMBL" id="AFU57358.1"/>
    </source>
</evidence>
<keyword evidence="1" id="KW-0812">Transmembrane</keyword>
<organism evidence="2 3">
    <name type="scientific">Nitrososphaera gargensis (strain Ga9.2)</name>
    <dbReference type="NCBI Taxonomy" id="1237085"/>
    <lineage>
        <taxon>Archaea</taxon>
        <taxon>Nitrososphaerota</taxon>
        <taxon>Nitrososphaeria</taxon>
        <taxon>Nitrososphaerales</taxon>
        <taxon>Nitrososphaeraceae</taxon>
        <taxon>Nitrososphaera</taxon>
    </lineage>
</organism>
<dbReference type="STRING" id="1237085.Ngar_c04110"/>
<reference evidence="2 3" key="1">
    <citation type="journal article" date="2012" name="Environ. Microbiol.">
        <title>The genome of the ammonia-oxidizing Candidatus Nitrososphaera gargensis: insights into metabolic versatility and environmental adaptations.</title>
        <authorList>
            <person name="Spang A."/>
            <person name="Poehlein A."/>
            <person name="Offre P."/>
            <person name="Zumbragel S."/>
            <person name="Haider S."/>
            <person name="Rychlik N."/>
            <person name="Nowka B."/>
            <person name="Schmeisser C."/>
            <person name="Lebedeva E.V."/>
            <person name="Rattei T."/>
            <person name="Bohm C."/>
            <person name="Schmid M."/>
            <person name="Galushko A."/>
            <person name="Hatzenpichler R."/>
            <person name="Weinmaier T."/>
            <person name="Daniel R."/>
            <person name="Schleper C."/>
            <person name="Spieck E."/>
            <person name="Streit W."/>
            <person name="Wagner M."/>
        </authorList>
    </citation>
    <scope>NUCLEOTIDE SEQUENCE [LARGE SCALE GENOMIC DNA]</scope>
    <source>
        <strain evidence="3">Ga9.2</strain>
    </source>
</reference>
<dbReference type="EMBL" id="CP002408">
    <property type="protein sequence ID" value="AFU57358.1"/>
    <property type="molecule type" value="Genomic_DNA"/>
</dbReference>
<evidence type="ECO:0000256" key="1">
    <source>
        <dbReference type="SAM" id="Phobius"/>
    </source>
</evidence>
<keyword evidence="1" id="KW-0472">Membrane</keyword>
<keyword evidence="3" id="KW-1185">Reference proteome</keyword>
<dbReference type="AlphaFoldDB" id="K0IEY4"/>
<proteinExistence type="predicted"/>
<dbReference type="Proteomes" id="UP000008037">
    <property type="component" value="Chromosome"/>
</dbReference>
<protein>
    <submittedName>
        <fullName evidence="2">Uncharacterized protein</fullName>
    </submittedName>
</protein>
<sequence length="37" mass="4054">MVCVACLIDTRRYAMVGWVIVGALLSGYGYMIITSLN</sequence>
<dbReference type="InParanoid" id="K0IEY4"/>
<keyword evidence="1" id="KW-1133">Transmembrane helix</keyword>
<dbReference type="BioCyc" id="CNIT1237085:G1324-410-MONOMER"/>
<dbReference type="HOGENOM" id="CLU_3338591_0_0_2"/>
<evidence type="ECO:0000313" key="3">
    <source>
        <dbReference type="Proteomes" id="UP000008037"/>
    </source>
</evidence>
<feature type="transmembrane region" description="Helical" evidence="1">
    <location>
        <begin position="12"/>
        <end position="33"/>
    </location>
</feature>
<dbReference type="KEGG" id="nga:Ngar_c04110"/>
<name>K0IEY4_NITGG</name>